<keyword evidence="4" id="KW-1185">Reference proteome</keyword>
<feature type="region of interest" description="Disordered" evidence="2">
    <location>
        <begin position="289"/>
        <end position="316"/>
    </location>
</feature>
<feature type="compositionally biased region" description="Polar residues" evidence="2">
    <location>
        <begin position="394"/>
        <end position="410"/>
    </location>
</feature>
<feature type="region of interest" description="Disordered" evidence="2">
    <location>
        <begin position="377"/>
        <end position="423"/>
    </location>
</feature>
<dbReference type="EMBL" id="CP036269">
    <property type="protein sequence ID" value="QDT41071.1"/>
    <property type="molecule type" value="Genomic_DNA"/>
</dbReference>
<feature type="coiled-coil region" evidence="1">
    <location>
        <begin position="316"/>
        <end position="343"/>
    </location>
</feature>
<dbReference type="KEGG" id="gaz:Pan241w_11300"/>
<proteinExistence type="predicted"/>
<evidence type="ECO:0000313" key="4">
    <source>
        <dbReference type="Proteomes" id="UP000317171"/>
    </source>
</evidence>
<dbReference type="RefSeq" id="WP_145212075.1">
    <property type="nucleotide sequence ID" value="NZ_CP036269.1"/>
</dbReference>
<sequence>MATATVLQPGTQCRVQESQSALIGVADGVSRVDRENRVIKGVKVAGLVSGNSPEVLGIDSDQDHYSYTLECLRNAAPLYEGVSVFVDHLESEYDNKTGKRLPSQKDRKLTDKFGQLKNIRVTESGMFGDLHYLDAHPLTAMVTEAAERMPDAYALSHYAFSTPQVFPDGSVKIVKIDHVESVDLIGERPGTTHGLFESLGKGSQTTMADVLEPDETAATTEMEDGGVAAPQTLREKLLAVLNNPEMDDAALVKAVTAVLGVTTEADETSADEMAAATEADDTDPLDAAATTEADDTPADETAAAAESASRKEQQGTVTLESRLVNLEKKLAFAERKDKALKLLNSHGIPVTESRISVLARAKEKAEVTDLLSDWKQIAPGTGRSLPRSAPPKPNLQSVAQESLQHPQSQTEDLKSIAADVLNG</sequence>
<dbReference type="Proteomes" id="UP000317171">
    <property type="component" value="Chromosome"/>
</dbReference>
<evidence type="ECO:0000313" key="3">
    <source>
        <dbReference type="EMBL" id="QDT41071.1"/>
    </source>
</evidence>
<name>A0A517RB21_9PLAN</name>
<organism evidence="3 4">
    <name type="scientific">Gimesia alba</name>
    <dbReference type="NCBI Taxonomy" id="2527973"/>
    <lineage>
        <taxon>Bacteria</taxon>
        <taxon>Pseudomonadati</taxon>
        <taxon>Planctomycetota</taxon>
        <taxon>Planctomycetia</taxon>
        <taxon>Planctomycetales</taxon>
        <taxon>Planctomycetaceae</taxon>
        <taxon>Gimesia</taxon>
    </lineage>
</organism>
<protein>
    <submittedName>
        <fullName evidence="3">Uncharacterized protein</fullName>
    </submittedName>
</protein>
<gene>
    <name evidence="3" type="ORF">Pan241w_11300</name>
</gene>
<keyword evidence="1" id="KW-0175">Coiled coil</keyword>
<dbReference type="OrthoDB" id="291901at2"/>
<dbReference type="AlphaFoldDB" id="A0A517RB21"/>
<evidence type="ECO:0000256" key="2">
    <source>
        <dbReference type="SAM" id="MobiDB-lite"/>
    </source>
</evidence>
<accession>A0A517RB21</accession>
<reference evidence="3 4" key="1">
    <citation type="submission" date="2019-02" db="EMBL/GenBank/DDBJ databases">
        <title>Deep-cultivation of Planctomycetes and their phenomic and genomic characterization uncovers novel biology.</title>
        <authorList>
            <person name="Wiegand S."/>
            <person name="Jogler M."/>
            <person name="Boedeker C."/>
            <person name="Pinto D."/>
            <person name="Vollmers J."/>
            <person name="Rivas-Marin E."/>
            <person name="Kohn T."/>
            <person name="Peeters S.H."/>
            <person name="Heuer A."/>
            <person name="Rast P."/>
            <person name="Oberbeckmann S."/>
            <person name="Bunk B."/>
            <person name="Jeske O."/>
            <person name="Meyerdierks A."/>
            <person name="Storesund J.E."/>
            <person name="Kallscheuer N."/>
            <person name="Luecker S."/>
            <person name="Lage O.M."/>
            <person name="Pohl T."/>
            <person name="Merkel B.J."/>
            <person name="Hornburger P."/>
            <person name="Mueller R.-W."/>
            <person name="Bruemmer F."/>
            <person name="Labrenz M."/>
            <person name="Spormann A.M."/>
            <person name="Op den Camp H."/>
            <person name="Overmann J."/>
            <person name="Amann R."/>
            <person name="Jetten M.S.M."/>
            <person name="Mascher T."/>
            <person name="Medema M.H."/>
            <person name="Devos D.P."/>
            <person name="Kaster A.-K."/>
            <person name="Ovreas L."/>
            <person name="Rohde M."/>
            <person name="Galperin M.Y."/>
            <person name="Jogler C."/>
        </authorList>
    </citation>
    <scope>NUCLEOTIDE SEQUENCE [LARGE SCALE GENOMIC DNA]</scope>
    <source>
        <strain evidence="3 4">Pan241w</strain>
    </source>
</reference>
<evidence type="ECO:0000256" key="1">
    <source>
        <dbReference type="SAM" id="Coils"/>
    </source>
</evidence>